<evidence type="ECO:0000256" key="1">
    <source>
        <dbReference type="ARBA" id="ARBA00022603"/>
    </source>
</evidence>
<dbReference type="GO" id="GO:0045814">
    <property type="term" value="P:negative regulation of gene expression, epigenetic"/>
    <property type="evidence" value="ECO:0007669"/>
    <property type="project" value="TreeGrafter"/>
</dbReference>
<dbReference type="STRING" id="2282107.A0A286UCH0"/>
<dbReference type="PROSITE" id="PS50280">
    <property type="entry name" value="SET"/>
    <property type="match status" value="1"/>
</dbReference>
<dbReference type="PANTHER" id="PTHR46402">
    <property type="entry name" value="SET AND MYND DOMAIN-CONTAINING PROTEIN 5"/>
    <property type="match status" value="1"/>
</dbReference>
<dbReference type="InParanoid" id="A0A286UCH0"/>
<evidence type="ECO:0000259" key="8">
    <source>
        <dbReference type="PROSITE" id="PS50280"/>
    </source>
</evidence>
<evidence type="ECO:0000256" key="6">
    <source>
        <dbReference type="ARBA" id="ARBA00048619"/>
    </source>
</evidence>
<name>A0A286UCH0_9AGAM</name>
<evidence type="ECO:0000313" key="10">
    <source>
        <dbReference type="Proteomes" id="UP000217199"/>
    </source>
</evidence>
<evidence type="ECO:0000256" key="7">
    <source>
        <dbReference type="SAM" id="MobiDB-lite"/>
    </source>
</evidence>
<dbReference type="GO" id="GO:0042799">
    <property type="term" value="F:histone H4K20 methyltransferase activity"/>
    <property type="evidence" value="ECO:0007669"/>
    <property type="project" value="TreeGrafter"/>
</dbReference>
<dbReference type="EMBL" id="NBII01000007">
    <property type="protein sequence ID" value="PAV17301.1"/>
    <property type="molecule type" value="Genomic_DNA"/>
</dbReference>
<dbReference type="OrthoDB" id="438641at2759"/>
<accession>A0A286UCH0</accession>
<organism evidence="9 10">
    <name type="scientific">Pyrrhoderma noxium</name>
    <dbReference type="NCBI Taxonomy" id="2282107"/>
    <lineage>
        <taxon>Eukaryota</taxon>
        <taxon>Fungi</taxon>
        <taxon>Dikarya</taxon>
        <taxon>Basidiomycota</taxon>
        <taxon>Agaricomycotina</taxon>
        <taxon>Agaricomycetes</taxon>
        <taxon>Hymenochaetales</taxon>
        <taxon>Hymenochaetaceae</taxon>
        <taxon>Pyrrhoderma</taxon>
    </lineage>
</organism>
<keyword evidence="1" id="KW-0489">Methyltransferase</keyword>
<evidence type="ECO:0000256" key="3">
    <source>
        <dbReference type="ARBA" id="ARBA00022691"/>
    </source>
</evidence>
<dbReference type="InterPro" id="IPR046341">
    <property type="entry name" value="SET_dom_sf"/>
</dbReference>
<evidence type="ECO:0000256" key="4">
    <source>
        <dbReference type="ARBA" id="ARBA00042380"/>
    </source>
</evidence>
<feature type="region of interest" description="Disordered" evidence="7">
    <location>
        <begin position="423"/>
        <end position="492"/>
    </location>
</feature>
<keyword evidence="10" id="KW-1185">Reference proteome</keyword>
<dbReference type="PANTHER" id="PTHR46402:SF2">
    <property type="entry name" value="HISTONE-LYSINE N-TRIMETHYLTRANSFERASE SMYD5"/>
    <property type="match status" value="1"/>
</dbReference>
<comment type="catalytic activity">
    <reaction evidence="6">
        <text>L-lysyl-[histone] + S-adenosyl-L-methionine = N(6)-methyl-L-lysyl-[histone] + S-adenosyl-L-homocysteine + H(+)</text>
        <dbReference type="Rhea" id="RHEA:10024"/>
        <dbReference type="Rhea" id="RHEA-COMP:9845"/>
        <dbReference type="Rhea" id="RHEA-COMP:9846"/>
        <dbReference type="ChEBI" id="CHEBI:15378"/>
        <dbReference type="ChEBI" id="CHEBI:29969"/>
        <dbReference type="ChEBI" id="CHEBI:57856"/>
        <dbReference type="ChEBI" id="CHEBI:59789"/>
        <dbReference type="ChEBI" id="CHEBI:61929"/>
    </reaction>
    <physiologicalReaction direction="left-to-right" evidence="6">
        <dbReference type="Rhea" id="RHEA:10025"/>
    </physiologicalReaction>
</comment>
<evidence type="ECO:0000256" key="2">
    <source>
        <dbReference type="ARBA" id="ARBA00022679"/>
    </source>
</evidence>
<dbReference type="Pfam" id="PF00856">
    <property type="entry name" value="SET"/>
    <property type="match status" value="1"/>
</dbReference>
<dbReference type="GO" id="GO:0032259">
    <property type="term" value="P:methylation"/>
    <property type="evidence" value="ECO:0007669"/>
    <property type="project" value="UniProtKB-KW"/>
</dbReference>
<proteinExistence type="predicted"/>
<comment type="caution">
    <text evidence="9">The sequence shown here is derived from an EMBL/GenBank/DDBJ whole genome shotgun (WGS) entry which is preliminary data.</text>
</comment>
<dbReference type="Gene3D" id="1.10.220.160">
    <property type="match status" value="1"/>
</dbReference>
<reference evidence="9 10" key="1">
    <citation type="journal article" date="2017" name="Mol. Ecol.">
        <title>Comparative and population genomic landscape of Phellinus noxius: A hypervariable fungus causing root rot in trees.</title>
        <authorList>
            <person name="Chung C.L."/>
            <person name="Lee T.J."/>
            <person name="Akiba M."/>
            <person name="Lee H.H."/>
            <person name="Kuo T.H."/>
            <person name="Liu D."/>
            <person name="Ke H.M."/>
            <person name="Yokoi T."/>
            <person name="Roa M.B."/>
            <person name="Lu M.J."/>
            <person name="Chang Y.Y."/>
            <person name="Ann P.J."/>
            <person name="Tsai J.N."/>
            <person name="Chen C.Y."/>
            <person name="Tzean S.S."/>
            <person name="Ota Y."/>
            <person name="Hattori T."/>
            <person name="Sahashi N."/>
            <person name="Liou R.F."/>
            <person name="Kikuchi T."/>
            <person name="Tsai I.J."/>
        </authorList>
    </citation>
    <scope>NUCLEOTIDE SEQUENCE [LARGE SCALE GENOMIC DNA]</scope>
    <source>
        <strain evidence="9 10">FFPRI411160</strain>
    </source>
</reference>
<keyword evidence="2" id="KW-0808">Transferase</keyword>
<feature type="domain" description="SET" evidence="8">
    <location>
        <begin position="93"/>
        <end position="388"/>
    </location>
</feature>
<dbReference type="SUPFAM" id="SSF82199">
    <property type="entry name" value="SET domain"/>
    <property type="match status" value="1"/>
</dbReference>
<evidence type="ECO:0000313" key="9">
    <source>
        <dbReference type="EMBL" id="PAV17301.1"/>
    </source>
</evidence>
<feature type="compositionally biased region" description="Basic and acidic residues" evidence="7">
    <location>
        <begin position="474"/>
        <end position="492"/>
    </location>
</feature>
<protein>
    <recommendedName>
        <fullName evidence="5">Histone-lysine N-methyltransferase SET5</fullName>
    </recommendedName>
    <alternativeName>
        <fullName evidence="4">SET domain-containing protein 5</fullName>
    </alternativeName>
</protein>
<dbReference type="Gene3D" id="6.10.140.2220">
    <property type="match status" value="1"/>
</dbReference>
<keyword evidence="3" id="KW-0949">S-adenosyl-L-methionine</keyword>
<evidence type="ECO:0000256" key="5">
    <source>
        <dbReference type="ARBA" id="ARBA00044528"/>
    </source>
</evidence>
<sequence length="492" mass="54320">MPIVPSDEDLAAALTDLRGSNPSLGASKLHTKLLEAHTNWSVSEKRVKKSLAANNLVIQSPSSNSVSSNASDDALPIPKYRVIQNFNVSQYSPKIKVVDFKLPKGKGLVATAPISQGEELWTESPFVVAPDLDMYDLQVSSRACMHCMTPLSGNALQASIPCQYSKNSFTSGCTARFCNRLCLLRAQNLHPLLCHSANPGSVTLLAFARQRHWTALYAVIQCIARILLSNEQGRQQEVEEGLNFLSALPQISMEDRWKINGLKVTDQDQQVWKLSHTLVCNALCDPQNPKDKKQFNKILSKPIPEKLRERLFDYDFFMHSTAGMSLNLHYRGGLYFLHSHLNHSCQPSLSVSVAPPSSSSSTRSQPAKLVAVARRDIKPGEELTISYVNPDMPLQVRRRELKFWVIGCCRCPKCVREEKEANANAASNETDKATNEIGQNSITTNTNGDELAGENKKTEDESTVTENGNSPTEVGDKFPDLAKELKEGLGLA</sequence>
<dbReference type="AlphaFoldDB" id="A0A286UCH0"/>
<dbReference type="Gene3D" id="2.170.270.10">
    <property type="entry name" value="SET domain"/>
    <property type="match status" value="1"/>
</dbReference>
<dbReference type="InterPro" id="IPR001214">
    <property type="entry name" value="SET_dom"/>
</dbReference>
<dbReference type="CDD" id="cd20071">
    <property type="entry name" value="SET_SMYD"/>
    <property type="match status" value="1"/>
</dbReference>
<gene>
    <name evidence="9" type="ORF">PNOK_0736500</name>
</gene>
<dbReference type="Proteomes" id="UP000217199">
    <property type="component" value="Unassembled WGS sequence"/>
</dbReference>
<feature type="compositionally biased region" description="Polar residues" evidence="7">
    <location>
        <begin position="436"/>
        <end position="448"/>
    </location>
</feature>